<sequence length="163" mass="17994">MENTASRQQWKFWRRLISLFGCTKATPEERETGTEGGKILETLQKSDTVQQDLWTLMMGDNHILAMKEAQEASVSQASPTEREVGVRTGSLDAFEDLAVLARSLPSTSASSRIKTRSSCSTCRTCHRESVVSTASSSWSNEPAVDKYKNSAFAMAMKTKYAGN</sequence>
<accession>R7T5E5</accession>
<evidence type="ECO:0000313" key="1">
    <source>
        <dbReference type="EMBL" id="ELT88559.1"/>
    </source>
</evidence>
<dbReference type="Proteomes" id="UP000014760">
    <property type="component" value="Unassembled WGS sequence"/>
</dbReference>
<evidence type="ECO:0000313" key="3">
    <source>
        <dbReference type="Proteomes" id="UP000014760"/>
    </source>
</evidence>
<dbReference type="HOGENOM" id="CLU_1628623_0_0_1"/>
<reference evidence="1 3" key="2">
    <citation type="journal article" date="2013" name="Nature">
        <title>Insights into bilaterian evolution from three spiralian genomes.</title>
        <authorList>
            <person name="Simakov O."/>
            <person name="Marletaz F."/>
            <person name="Cho S.J."/>
            <person name="Edsinger-Gonzales E."/>
            <person name="Havlak P."/>
            <person name="Hellsten U."/>
            <person name="Kuo D.H."/>
            <person name="Larsson T."/>
            <person name="Lv J."/>
            <person name="Arendt D."/>
            <person name="Savage R."/>
            <person name="Osoegawa K."/>
            <person name="de Jong P."/>
            <person name="Grimwood J."/>
            <person name="Chapman J.A."/>
            <person name="Shapiro H."/>
            <person name="Aerts A."/>
            <person name="Otillar R.P."/>
            <person name="Terry A.Y."/>
            <person name="Boore J.L."/>
            <person name="Grigoriev I.V."/>
            <person name="Lindberg D.R."/>
            <person name="Seaver E.C."/>
            <person name="Weisblat D.A."/>
            <person name="Putnam N.H."/>
            <person name="Rokhsar D.S."/>
        </authorList>
    </citation>
    <scope>NUCLEOTIDE SEQUENCE</scope>
    <source>
        <strain evidence="1 3">I ESC-2004</strain>
    </source>
</reference>
<dbReference type="EnsemblMetazoa" id="CapteT185002">
    <property type="protein sequence ID" value="CapteP185002"/>
    <property type="gene ID" value="CapteG185002"/>
</dbReference>
<reference evidence="3" key="1">
    <citation type="submission" date="2012-12" db="EMBL/GenBank/DDBJ databases">
        <authorList>
            <person name="Hellsten U."/>
            <person name="Grimwood J."/>
            <person name="Chapman J.A."/>
            <person name="Shapiro H."/>
            <person name="Aerts A."/>
            <person name="Otillar R.P."/>
            <person name="Terry A.Y."/>
            <person name="Boore J.L."/>
            <person name="Simakov O."/>
            <person name="Marletaz F."/>
            <person name="Cho S.-J."/>
            <person name="Edsinger-Gonzales E."/>
            <person name="Havlak P."/>
            <person name="Kuo D.-H."/>
            <person name="Larsson T."/>
            <person name="Lv J."/>
            <person name="Arendt D."/>
            <person name="Savage R."/>
            <person name="Osoegawa K."/>
            <person name="de Jong P."/>
            <person name="Lindberg D.R."/>
            <person name="Seaver E.C."/>
            <person name="Weisblat D.A."/>
            <person name="Putnam N.H."/>
            <person name="Grigoriev I.V."/>
            <person name="Rokhsar D.S."/>
        </authorList>
    </citation>
    <scope>NUCLEOTIDE SEQUENCE</scope>
    <source>
        <strain evidence="3">I ESC-2004</strain>
    </source>
</reference>
<name>R7T5E5_CAPTE</name>
<dbReference type="EMBL" id="AMQN01003434">
    <property type="status" value="NOT_ANNOTATED_CDS"/>
    <property type="molecule type" value="Genomic_DNA"/>
</dbReference>
<proteinExistence type="predicted"/>
<keyword evidence="3" id="KW-1185">Reference proteome</keyword>
<protein>
    <submittedName>
        <fullName evidence="1 2">Uncharacterized protein</fullName>
    </submittedName>
</protein>
<organism evidence="1">
    <name type="scientific">Capitella teleta</name>
    <name type="common">Polychaete worm</name>
    <dbReference type="NCBI Taxonomy" id="283909"/>
    <lineage>
        <taxon>Eukaryota</taxon>
        <taxon>Metazoa</taxon>
        <taxon>Spiralia</taxon>
        <taxon>Lophotrochozoa</taxon>
        <taxon>Annelida</taxon>
        <taxon>Polychaeta</taxon>
        <taxon>Sedentaria</taxon>
        <taxon>Scolecida</taxon>
        <taxon>Capitellidae</taxon>
        <taxon>Capitella</taxon>
    </lineage>
</organism>
<evidence type="ECO:0000313" key="2">
    <source>
        <dbReference type="EnsemblMetazoa" id="CapteP185002"/>
    </source>
</evidence>
<gene>
    <name evidence="1" type="ORF">CAPTEDRAFT_185002</name>
</gene>
<dbReference type="EMBL" id="KB311801">
    <property type="protein sequence ID" value="ELT88559.1"/>
    <property type="molecule type" value="Genomic_DNA"/>
</dbReference>
<reference evidence="2" key="3">
    <citation type="submission" date="2015-06" db="UniProtKB">
        <authorList>
            <consortium name="EnsemblMetazoa"/>
        </authorList>
    </citation>
    <scope>IDENTIFICATION</scope>
</reference>
<dbReference type="AlphaFoldDB" id="R7T5E5"/>